<dbReference type="AlphaFoldDB" id="A0A9N9DL87"/>
<dbReference type="OrthoDB" id="2442052at2759"/>
<organism evidence="3 4">
    <name type="scientific">Cetraspora pellucida</name>
    <dbReference type="NCBI Taxonomy" id="1433469"/>
    <lineage>
        <taxon>Eukaryota</taxon>
        <taxon>Fungi</taxon>
        <taxon>Fungi incertae sedis</taxon>
        <taxon>Mucoromycota</taxon>
        <taxon>Glomeromycotina</taxon>
        <taxon>Glomeromycetes</taxon>
        <taxon>Diversisporales</taxon>
        <taxon>Gigasporaceae</taxon>
        <taxon>Cetraspora</taxon>
    </lineage>
</organism>
<gene>
    <name evidence="3" type="ORF">CPELLU_LOCUS9042</name>
</gene>
<comment type="caution">
    <text evidence="3">The sequence shown here is derived from an EMBL/GenBank/DDBJ whole genome shotgun (WGS) entry which is preliminary data.</text>
</comment>
<protein>
    <submittedName>
        <fullName evidence="3">8675_t:CDS:1</fullName>
    </submittedName>
</protein>
<accession>A0A9N9DL87</accession>
<feature type="region of interest" description="Disordered" evidence="2">
    <location>
        <begin position="167"/>
        <end position="193"/>
    </location>
</feature>
<feature type="compositionally biased region" description="Polar residues" evidence="2">
    <location>
        <begin position="172"/>
        <end position="189"/>
    </location>
</feature>
<feature type="coiled-coil region" evidence="1">
    <location>
        <begin position="5"/>
        <end position="74"/>
    </location>
</feature>
<evidence type="ECO:0000256" key="1">
    <source>
        <dbReference type="SAM" id="Coils"/>
    </source>
</evidence>
<sequence length="515" mass="59226">MQSEIDLLKQRISELEAKKAELEAKNAKLLKQVMEENARREAENVELKARIAKLKQTAEENTELKDRIMKLEQKQIQIIINEQEASHTKDILPYIKNHSYEEKGITPDPLPKIEYSSTQFESSMEPETFTTSLLQDIIDNDSVKTLEFLETMHKERISSEIKERNWKKKLQGSHNNSTQFKTSNTSTPESLDLKTPGQNISIIQEKETENIAQVIVNGIQDNNNLLDESKMRHSLEALPLQSFASSNHVIEISMMVLRQNSSTVLLLDLAQLFDKATDAEYSAIKANQEETLCWINYHLIIIHERRSKEMGLQLPEISRKTLCKKTQKAIRTYKIFDKIDESNIENHMTEISTSACHQNHTTEIVSTLPETKVSAFSKKLLLEKSSETISEKSSTSSNPTHDHAYFCNKTLLRYSDLYKAFITEKFDNYGIIEGLLCPVCKLNHDEKSVKSRYEDADDYILQDSLPETQISFEEKTLFVPQLNVQSRPSKPQLPISILSKDLEKKQQHIIKIVLK</sequence>
<evidence type="ECO:0000313" key="4">
    <source>
        <dbReference type="Proteomes" id="UP000789759"/>
    </source>
</evidence>
<name>A0A9N9DL87_9GLOM</name>
<evidence type="ECO:0000313" key="3">
    <source>
        <dbReference type="EMBL" id="CAG8644965.1"/>
    </source>
</evidence>
<reference evidence="3" key="1">
    <citation type="submission" date="2021-06" db="EMBL/GenBank/DDBJ databases">
        <authorList>
            <person name="Kallberg Y."/>
            <person name="Tangrot J."/>
            <person name="Rosling A."/>
        </authorList>
    </citation>
    <scope>NUCLEOTIDE SEQUENCE</scope>
    <source>
        <strain evidence="3">FL966</strain>
    </source>
</reference>
<dbReference type="EMBL" id="CAJVQA010006701">
    <property type="protein sequence ID" value="CAG8644965.1"/>
    <property type="molecule type" value="Genomic_DNA"/>
</dbReference>
<dbReference type="Proteomes" id="UP000789759">
    <property type="component" value="Unassembled WGS sequence"/>
</dbReference>
<keyword evidence="4" id="KW-1185">Reference proteome</keyword>
<evidence type="ECO:0000256" key="2">
    <source>
        <dbReference type="SAM" id="MobiDB-lite"/>
    </source>
</evidence>
<keyword evidence="1" id="KW-0175">Coiled coil</keyword>
<proteinExistence type="predicted"/>